<reference evidence="11 12" key="1">
    <citation type="submission" date="2019-06" db="EMBL/GenBank/DDBJ databases">
        <title>Draft genome sequence of the filamentous fungus Phialemoniopsis curvata isolated from diesel fuel.</title>
        <authorList>
            <person name="Varaljay V.A."/>
            <person name="Lyon W.J."/>
            <person name="Crouch A.L."/>
            <person name="Drake C.E."/>
            <person name="Hollomon J.M."/>
            <person name="Nadeau L.J."/>
            <person name="Nunn H.S."/>
            <person name="Stevenson B.S."/>
            <person name="Bojanowski C.L."/>
            <person name="Crookes-Goodson W.J."/>
        </authorList>
    </citation>
    <scope>NUCLEOTIDE SEQUENCE [LARGE SCALE GENOMIC DNA]</scope>
    <source>
        <strain evidence="11 12">D216</strain>
    </source>
</reference>
<dbReference type="FunCoup" id="A0A507BL72">
    <property type="interactions" value="565"/>
</dbReference>
<feature type="transmembrane region" description="Helical" evidence="10">
    <location>
        <begin position="62"/>
        <end position="85"/>
    </location>
</feature>
<keyword evidence="5" id="KW-0378">Hydrolase</keyword>
<evidence type="ECO:0000256" key="8">
    <source>
        <dbReference type="PIRSR" id="PIRSR608901-1"/>
    </source>
</evidence>
<evidence type="ECO:0000256" key="9">
    <source>
        <dbReference type="PIRSR" id="PIRSR608901-2"/>
    </source>
</evidence>
<dbReference type="InterPro" id="IPR002777">
    <property type="entry name" value="PFD_beta-like"/>
</dbReference>
<comment type="cofactor">
    <cofactor evidence="9">
        <name>Zn(2+)</name>
        <dbReference type="ChEBI" id="CHEBI:29105"/>
    </cofactor>
</comment>
<dbReference type="InterPro" id="IPR008901">
    <property type="entry name" value="ACER"/>
</dbReference>
<dbReference type="Gene3D" id="1.10.287.370">
    <property type="match status" value="1"/>
</dbReference>
<feature type="transmembrane region" description="Helical" evidence="10">
    <location>
        <begin position="121"/>
        <end position="142"/>
    </location>
</feature>
<evidence type="ECO:0000313" key="11">
    <source>
        <dbReference type="EMBL" id="TPX17418.1"/>
    </source>
</evidence>
<organism evidence="11 12">
    <name type="scientific">Thyridium curvatum</name>
    <dbReference type="NCBI Taxonomy" id="1093900"/>
    <lineage>
        <taxon>Eukaryota</taxon>
        <taxon>Fungi</taxon>
        <taxon>Dikarya</taxon>
        <taxon>Ascomycota</taxon>
        <taxon>Pezizomycotina</taxon>
        <taxon>Sordariomycetes</taxon>
        <taxon>Sordariomycetidae</taxon>
        <taxon>Thyridiales</taxon>
        <taxon>Thyridiaceae</taxon>
        <taxon>Thyridium</taxon>
    </lineage>
</organism>
<evidence type="ECO:0000256" key="2">
    <source>
        <dbReference type="ARBA" id="ARBA00008045"/>
    </source>
</evidence>
<evidence type="ECO:0000256" key="3">
    <source>
        <dbReference type="ARBA" id="ARBA00009780"/>
    </source>
</evidence>
<feature type="transmembrane region" description="Helical" evidence="10">
    <location>
        <begin position="238"/>
        <end position="257"/>
    </location>
</feature>
<dbReference type="Pfam" id="PF01920">
    <property type="entry name" value="Prefoldin_2"/>
    <property type="match status" value="1"/>
</dbReference>
<evidence type="ECO:0000313" key="12">
    <source>
        <dbReference type="Proteomes" id="UP000319257"/>
    </source>
</evidence>
<dbReference type="InParanoid" id="A0A507BL72"/>
<dbReference type="GO" id="GO:0016272">
    <property type="term" value="C:prefoldin complex"/>
    <property type="evidence" value="ECO:0007669"/>
    <property type="project" value="InterPro"/>
</dbReference>
<dbReference type="GO" id="GO:0006457">
    <property type="term" value="P:protein folding"/>
    <property type="evidence" value="ECO:0007669"/>
    <property type="project" value="InterPro"/>
</dbReference>
<evidence type="ECO:0000256" key="5">
    <source>
        <dbReference type="ARBA" id="ARBA00022801"/>
    </source>
</evidence>
<keyword evidence="9" id="KW-0862">Zinc</keyword>
<dbReference type="SUPFAM" id="SSF46579">
    <property type="entry name" value="Prefoldin"/>
    <property type="match status" value="1"/>
</dbReference>
<dbReference type="RefSeq" id="XP_030999129.1">
    <property type="nucleotide sequence ID" value="XM_031137320.1"/>
</dbReference>
<comment type="subcellular location">
    <subcellularLocation>
        <location evidence="1">Membrane</location>
        <topology evidence="1">Multi-pass membrane protein</topology>
    </subcellularLocation>
</comment>
<dbReference type="PANTHER" id="PTHR46187:SF3">
    <property type="entry name" value="ALKALINE CERAMIDASE 3"/>
    <property type="match status" value="1"/>
</dbReference>
<comment type="similarity">
    <text evidence="2">Belongs to the prefoldin subunit beta family.</text>
</comment>
<dbReference type="Proteomes" id="UP000319257">
    <property type="component" value="Unassembled WGS sequence"/>
</dbReference>
<dbReference type="EMBL" id="SKBQ01000013">
    <property type="protein sequence ID" value="TPX17418.1"/>
    <property type="molecule type" value="Genomic_DNA"/>
</dbReference>
<keyword evidence="12" id="KW-1185">Reference proteome</keyword>
<evidence type="ECO:0000256" key="4">
    <source>
        <dbReference type="ARBA" id="ARBA00022692"/>
    </source>
</evidence>
<protein>
    <recommendedName>
        <fullName evidence="13">Ceramidase</fullName>
    </recommendedName>
</protein>
<dbReference type="AlphaFoldDB" id="A0A507BL72"/>
<dbReference type="GO" id="GO:0046872">
    <property type="term" value="F:metal ion binding"/>
    <property type="evidence" value="ECO:0007669"/>
    <property type="project" value="UniProtKB-KW"/>
</dbReference>
<evidence type="ECO:0000256" key="7">
    <source>
        <dbReference type="ARBA" id="ARBA00023136"/>
    </source>
</evidence>
<feature type="binding site" evidence="8">
    <location>
        <position position="25"/>
    </location>
    <ligand>
        <name>Ca(2+)</name>
        <dbReference type="ChEBI" id="CHEBI:29108"/>
    </ligand>
</feature>
<accession>A0A507BL72</accession>
<comment type="caution">
    <text evidence="11">The sequence shown here is derived from an EMBL/GenBank/DDBJ whole genome shotgun (WGS) entry which is preliminary data.</text>
</comment>
<dbReference type="Pfam" id="PF05875">
    <property type="entry name" value="Ceramidase"/>
    <property type="match status" value="1"/>
</dbReference>
<dbReference type="GO" id="GO:0051082">
    <property type="term" value="F:unfolded protein binding"/>
    <property type="evidence" value="ECO:0007669"/>
    <property type="project" value="InterPro"/>
</dbReference>
<dbReference type="GO" id="GO:0046513">
    <property type="term" value="P:ceramide biosynthetic process"/>
    <property type="evidence" value="ECO:0007669"/>
    <property type="project" value="TreeGrafter"/>
</dbReference>
<feature type="transmembrane region" description="Helical" evidence="10">
    <location>
        <begin position="193"/>
        <end position="211"/>
    </location>
</feature>
<dbReference type="OrthoDB" id="187171at2759"/>
<comment type="similarity">
    <text evidence="3">Belongs to the alkaline ceramidase family.</text>
</comment>
<name>A0A507BL72_9PEZI</name>
<dbReference type="CDD" id="cd23164">
    <property type="entry name" value="Prefoldin_1"/>
    <property type="match status" value="1"/>
</dbReference>
<dbReference type="InterPro" id="IPR009053">
    <property type="entry name" value="Prefoldin"/>
</dbReference>
<keyword evidence="8" id="KW-0106">Calcium</keyword>
<dbReference type="GeneID" id="41970508"/>
<evidence type="ECO:0000256" key="10">
    <source>
        <dbReference type="SAM" id="Phobius"/>
    </source>
</evidence>
<keyword evidence="8" id="KW-0479">Metal-binding</keyword>
<gene>
    <name evidence="11" type="ORF">E0L32_003061</name>
</gene>
<feature type="binding site" evidence="9">
    <location>
        <position position="241"/>
    </location>
    <ligand>
        <name>Zn(2+)</name>
        <dbReference type="ChEBI" id="CHEBI:29105"/>
        <note>catalytic</note>
    </ligand>
</feature>
<keyword evidence="6 10" id="KW-1133">Transmembrane helix</keyword>
<sequence length="418" mass="47652">MSFLQIPYREARDGFWGEQTSTLNWCEEDYNITKYCAEFVNTVTNVMFLWLGSKGIRDCLTYPYSTVFIVGFIGYMVVGMGSIAFHTTLKYSMQLADELPMIYSTCIMGFTTFSHGKSRKVATFIGLGFFSFAVAVTAIYWITKDPSFHQAAYALVTVTLVFRKIYDQETVLKPALRARNPARADQLMKELRLISLSGAVIFLTGYGIWWLDNLYCHNLRAWRSVILLPWAVILEGHAWWHLFTGLGAYYFIVWHIWARFLEESRENDYQLQWPSIFTSVPRVVPVRHDASDKARKTKLANSGVPDRQLVMEIETQAIQAQQQISLVRTQMASKQREMRLAQLTRSEMAALPPQTAVYEGVGKMFVAVPGRELDGKLEKQVRAAETEIEGLGKKLHYLETTAKNSQAHIEQMLKGAAA</sequence>
<feature type="binding site" evidence="9">
    <location>
        <position position="237"/>
    </location>
    <ligand>
        <name>Zn(2+)</name>
        <dbReference type="ChEBI" id="CHEBI:29105"/>
        <note>catalytic</note>
    </ligand>
</feature>
<feature type="binding site" evidence="9">
    <location>
        <position position="86"/>
    </location>
    <ligand>
        <name>Zn(2+)</name>
        <dbReference type="ChEBI" id="CHEBI:29105"/>
        <note>catalytic</note>
    </ligand>
</feature>
<dbReference type="GO" id="GO:0016811">
    <property type="term" value="F:hydrolase activity, acting on carbon-nitrogen (but not peptide) bonds, in linear amides"/>
    <property type="evidence" value="ECO:0007669"/>
    <property type="project" value="InterPro"/>
</dbReference>
<keyword evidence="4 10" id="KW-0812">Transmembrane</keyword>
<feature type="binding site" evidence="8">
    <location>
        <position position="27"/>
    </location>
    <ligand>
        <name>Ca(2+)</name>
        <dbReference type="ChEBI" id="CHEBI:29108"/>
    </ligand>
</feature>
<evidence type="ECO:0000256" key="1">
    <source>
        <dbReference type="ARBA" id="ARBA00004141"/>
    </source>
</evidence>
<feature type="binding site" evidence="8">
    <location>
        <position position="38"/>
    </location>
    <ligand>
        <name>Ca(2+)</name>
        <dbReference type="ChEBI" id="CHEBI:29108"/>
    </ligand>
</feature>
<dbReference type="GO" id="GO:0046514">
    <property type="term" value="P:ceramide catabolic process"/>
    <property type="evidence" value="ECO:0007669"/>
    <property type="project" value="TreeGrafter"/>
</dbReference>
<dbReference type="PANTHER" id="PTHR46187">
    <property type="entry name" value="ALKALINE CERAMIDASE 3"/>
    <property type="match status" value="1"/>
</dbReference>
<keyword evidence="7 10" id="KW-0472">Membrane</keyword>
<proteinExistence type="inferred from homology"/>
<evidence type="ECO:0008006" key="13">
    <source>
        <dbReference type="Google" id="ProtNLM"/>
    </source>
</evidence>
<dbReference type="STRING" id="1093900.A0A507BL72"/>
<dbReference type="GO" id="GO:0005789">
    <property type="term" value="C:endoplasmic reticulum membrane"/>
    <property type="evidence" value="ECO:0007669"/>
    <property type="project" value="TreeGrafter"/>
</dbReference>
<evidence type="ECO:0000256" key="6">
    <source>
        <dbReference type="ARBA" id="ARBA00022989"/>
    </source>
</evidence>